<comment type="caution">
    <text evidence="1">The sequence shown here is derived from an EMBL/GenBank/DDBJ whole genome shotgun (WGS) entry which is preliminary data.</text>
</comment>
<dbReference type="AlphaFoldDB" id="A0AAJ1MJ83"/>
<reference evidence="1 2" key="1">
    <citation type="submission" date="2022-12" db="EMBL/GenBank/DDBJ databases">
        <title>Metagenome assembled genome from gulf of manar.</title>
        <authorList>
            <person name="Kohli P."/>
            <person name="Pk S."/>
            <person name="Venkata Ramana C."/>
            <person name="Sasikala C."/>
        </authorList>
    </citation>
    <scope>NUCLEOTIDE SEQUENCE [LARGE SCALE GENOMIC DNA]</scope>
    <source>
        <strain evidence="1">JB008</strain>
    </source>
</reference>
<evidence type="ECO:0000313" key="1">
    <source>
        <dbReference type="EMBL" id="MDC7227148.1"/>
    </source>
</evidence>
<name>A0AAJ1MJ83_9SPIO</name>
<dbReference type="PROSITE" id="PS51257">
    <property type="entry name" value="PROKAR_LIPOPROTEIN"/>
    <property type="match status" value="1"/>
</dbReference>
<evidence type="ECO:0000313" key="2">
    <source>
        <dbReference type="Proteomes" id="UP001221217"/>
    </source>
</evidence>
<organism evidence="1 2">
    <name type="scientific">Candidatus Thalassospirochaeta sargassi</name>
    <dbReference type="NCBI Taxonomy" id="3119039"/>
    <lineage>
        <taxon>Bacteria</taxon>
        <taxon>Pseudomonadati</taxon>
        <taxon>Spirochaetota</taxon>
        <taxon>Spirochaetia</taxon>
        <taxon>Spirochaetales</taxon>
        <taxon>Spirochaetaceae</taxon>
        <taxon>Candidatus Thalassospirochaeta</taxon>
    </lineage>
</organism>
<protein>
    <submittedName>
        <fullName evidence="1">Uncharacterized protein</fullName>
    </submittedName>
</protein>
<gene>
    <name evidence="1" type="ORF">PQJ61_10345</name>
</gene>
<sequence length="135" mass="14858">MIKRIISLLIILIILSAVSCTSVETVSGDEPEAIPEEYSYEEFPAWMHDLRRAEIIFAGSIPFTILMSNIGYGVYSIIESGISGTYSIEDFTESSGLTTDERWTLLKISLSLSGVIAAVDFILGLSDSETEDEHN</sequence>
<dbReference type="Proteomes" id="UP001221217">
    <property type="component" value="Unassembled WGS sequence"/>
</dbReference>
<proteinExistence type="predicted"/>
<accession>A0AAJ1MJ83</accession>
<dbReference type="EMBL" id="JAQQAL010000022">
    <property type="protein sequence ID" value="MDC7227148.1"/>
    <property type="molecule type" value="Genomic_DNA"/>
</dbReference>